<evidence type="ECO:0000313" key="4">
    <source>
        <dbReference type="Proteomes" id="UP000003844"/>
    </source>
</evidence>
<dbReference type="PANTHER" id="PTHR46797:SF1">
    <property type="entry name" value="METHYLPHOSPHONATE SYNTHASE"/>
    <property type="match status" value="1"/>
</dbReference>
<evidence type="ECO:0000313" key="3">
    <source>
        <dbReference type="EMBL" id="EHQ02131.1"/>
    </source>
</evidence>
<dbReference type="InterPro" id="IPR050807">
    <property type="entry name" value="TransReg_Diox_bact_type"/>
</dbReference>
<dbReference type="GO" id="GO:0005829">
    <property type="term" value="C:cytosol"/>
    <property type="evidence" value="ECO:0007669"/>
    <property type="project" value="TreeGrafter"/>
</dbReference>
<keyword evidence="1" id="KW-0238">DNA-binding</keyword>
<dbReference type="RefSeq" id="WP_006988443.1">
    <property type="nucleotide sequence ID" value="NZ_JH594606.1"/>
</dbReference>
<keyword evidence="4" id="KW-1185">Reference proteome</keyword>
<name>H2BXW8_GILLR</name>
<dbReference type="PANTHER" id="PTHR46797">
    <property type="entry name" value="HTH-TYPE TRANSCRIPTIONAL REGULATOR"/>
    <property type="match status" value="1"/>
</dbReference>
<dbReference type="Gene3D" id="1.10.260.40">
    <property type="entry name" value="lambda repressor-like DNA-binding domains"/>
    <property type="match status" value="1"/>
</dbReference>
<evidence type="ECO:0000259" key="2">
    <source>
        <dbReference type="PROSITE" id="PS50943"/>
    </source>
</evidence>
<evidence type="ECO:0000256" key="1">
    <source>
        <dbReference type="ARBA" id="ARBA00023125"/>
    </source>
</evidence>
<dbReference type="HOGENOM" id="CLU_066192_29_4_10"/>
<dbReference type="SMART" id="SM00530">
    <property type="entry name" value="HTH_XRE"/>
    <property type="match status" value="1"/>
</dbReference>
<dbReference type="GO" id="GO:0003700">
    <property type="term" value="F:DNA-binding transcription factor activity"/>
    <property type="evidence" value="ECO:0007669"/>
    <property type="project" value="TreeGrafter"/>
</dbReference>
<accession>H2BXW8</accession>
<dbReference type="InterPro" id="IPR010982">
    <property type="entry name" value="Lambda_DNA-bd_dom_sf"/>
</dbReference>
<proteinExistence type="predicted"/>
<dbReference type="GO" id="GO:0003677">
    <property type="term" value="F:DNA binding"/>
    <property type="evidence" value="ECO:0007669"/>
    <property type="project" value="UniProtKB-KW"/>
</dbReference>
<reference evidence="4" key="1">
    <citation type="journal article" date="2012" name="Stand. Genomic Sci.">
        <title>Genome sequence of the Antarctic rhodopsins-containing flavobacterium Gillisia limnaea type strain (R-8282(T)).</title>
        <authorList>
            <person name="Riedel T."/>
            <person name="Held B."/>
            <person name="Nolan M."/>
            <person name="Lucas S."/>
            <person name="Lapidus A."/>
            <person name="Tice H."/>
            <person name="Del Rio T.G."/>
            <person name="Cheng J.F."/>
            <person name="Han C."/>
            <person name="Tapia R."/>
            <person name="Goodwin L.A."/>
            <person name="Pitluck S."/>
            <person name="Liolios K."/>
            <person name="Mavromatis K."/>
            <person name="Pagani I."/>
            <person name="Ivanova N."/>
            <person name="Mikhailova N."/>
            <person name="Pati A."/>
            <person name="Chen A."/>
            <person name="Palaniappan K."/>
            <person name="Land M."/>
            <person name="Rohde M."/>
            <person name="Tindall B.J."/>
            <person name="Detter J.C."/>
            <person name="Goker M."/>
            <person name="Bristow J."/>
            <person name="Eisen J.A."/>
            <person name="Markowitz V."/>
            <person name="Hugenholtz P."/>
            <person name="Kyrpides N.C."/>
            <person name="Klenk H.P."/>
            <person name="Woyke T."/>
        </authorList>
    </citation>
    <scope>NUCLEOTIDE SEQUENCE [LARGE SCALE GENOMIC DNA]</scope>
    <source>
        <strain evidence="4">DSM 15749 / LMG 21470 / R-8282</strain>
    </source>
</reference>
<dbReference type="STRING" id="865937.Gilli_1477"/>
<sequence length="86" mass="10360">MNIDLSNKEFLIRFGERLKKLRLIKKLSYRQMAQRCDLDYSYISKIEKGKHNIQLSTVLELSKGLNIKPKELFDFEFDIKKYKIDM</sequence>
<dbReference type="InterPro" id="IPR001387">
    <property type="entry name" value="Cro/C1-type_HTH"/>
</dbReference>
<dbReference type="EMBL" id="JH594606">
    <property type="protein sequence ID" value="EHQ02131.1"/>
    <property type="molecule type" value="Genomic_DNA"/>
</dbReference>
<dbReference type="Proteomes" id="UP000003844">
    <property type="component" value="Unassembled WGS sequence"/>
</dbReference>
<dbReference type="AlphaFoldDB" id="H2BXW8"/>
<organism evidence="3 4">
    <name type="scientific">Gillisia limnaea (strain DSM 15749 / LMG 21470 / R-8282)</name>
    <dbReference type="NCBI Taxonomy" id="865937"/>
    <lineage>
        <taxon>Bacteria</taxon>
        <taxon>Pseudomonadati</taxon>
        <taxon>Bacteroidota</taxon>
        <taxon>Flavobacteriia</taxon>
        <taxon>Flavobacteriales</taxon>
        <taxon>Flavobacteriaceae</taxon>
        <taxon>Gillisia</taxon>
    </lineage>
</organism>
<dbReference type="OrthoDB" id="678057at2"/>
<dbReference type="CDD" id="cd00093">
    <property type="entry name" value="HTH_XRE"/>
    <property type="match status" value="1"/>
</dbReference>
<dbReference type="SUPFAM" id="SSF47413">
    <property type="entry name" value="lambda repressor-like DNA-binding domains"/>
    <property type="match status" value="1"/>
</dbReference>
<dbReference type="Pfam" id="PF01381">
    <property type="entry name" value="HTH_3"/>
    <property type="match status" value="1"/>
</dbReference>
<feature type="domain" description="HTH cro/C1-type" evidence="2">
    <location>
        <begin position="18"/>
        <end position="72"/>
    </location>
</feature>
<dbReference type="eggNOG" id="COG1396">
    <property type="taxonomic scope" value="Bacteria"/>
</dbReference>
<dbReference type="PROSITE" id="PS50943">
    <property type="entry name" value="HTH_CROC1"/>
    <property type="match status" value="1"/>
</dbReference>
<gene>
    <name evidence="3" type="ORF">Gilli_1477</name>
</gene>
<protein>
    <submittedName>
        <fullName evidence="3">Helix-turn-helix domain protein</fullName>
    </submittedName>
</protein>